<keyword evidence="1" id="KW-0378">Hydrolase</keyword>
<dbReference type="GO" id="GO:0004527">
    <property type="term" value="F:exonuclease activity"/>
    <property type="evidence" value="ECO:0007669"/>
    <property type="project" value="UniProtKB-KW"/>
</dbReference>
<evidence type="ECO:0000313" key="1">
    <source>
        <dbReference type="EMBL" id="EMB15711.1"/>
    </source>
</evidence>
<proteinExistence type="predicted"/>
<dbReference type="GO" id="GO:0004519">
    <property type="term" value="F:endonuclease activity"/>
    <property type="evidence" value="ECO:0007669"/>
    <property type="project" value="UniProtKB-KW"/>
</dbReference>
<dbReference type="Proteomes" id="UP000011529">
    <property type="component" value="Unassembled WGS sequence"/>
</dbReference>
<sequence length="52" mass="5939">MANNVSGVATWHINADEPRSLDYNREYNPAELFHADPYRSSDHDPVLIGIRN</sequence>
<dbReference type="EMBL" id="ANMO01000164">
    <property type="protein sequence ID" value="EMB15711.1"/>
    <property type="molecule type" value="Genomic_DNA"/>
</dbReference>
<dbReference type="AlphaFoldDB" id="M2A5S6"/>
<keyword evidence="2" id="KW-1185">Reference proteome</keyword>
<comment type="caution">
    <text evidence="1">The sequence shown here is derived from an EMBL/GenBank/DDBJ whole genome shotgun (WGS) entry which is preliminary data.</text>
</comment>
<reference evidence="1" key="2">
    <citation type="journal article" date="2013" name="Mar. Genomics">
        <title>Expression of sulfatases in Rhodopirellula baltica and the diversity of sulfatases in the genus Rhodopirellula.</title>
        <authorList>
            <person name="Wegner C.E."/>
            <person name="Richter-Heitmann T."/>
            <person name="Klindworth A."/>
            <person name="Klockow C."/>
            <person name="Richter M."/>
            <person name="Achstetter T."/>
            <person name="Glockner F.O."/>
            <person name="Harder J."/>
        </authorList>
    </citation>
    <scope>NUCLEOTIDE SEQUENCE [LARGE SCALE GENOMIC DNA]</scope>
    <source>
        <strain evidence="1">6C</strain>
    </source>
</reference>
<keyword evidence="1" id="KW-0540">Nuclease</keyword>
<keyword evidence="1" id="KW-0269">Exonuclease</keyword>
<reference evidence="1" key="1">
    <citation type="submission" date="2012-11" db="EMBL/GenBank/DDBJ databases">
        <title>Permanent draft genomes of Rhodopirellula europaea strain SH398 and 6C.</title>
        <authorList>
            <person name="Richter M."/>
            <person name="Richter-Heitmann T."/>
            <person name="Frank C."/>
            <person name="Harder J."/>
            <person name="Glockner F.O."/>
        </authorList>
    </citation>
    <scope>NUCLEOTIDE SEQUENCE</scope>
    <source>
        <strain evidence="1">6C</strain>
    </source>
</reference>
<organism evidence="1 2">
    <name type="scientific">Rhodopirellula europaea 6C</name>
    <dbReference type="NCBI Taxonomy" id="1263867"/>
    <lineage>
        <taxon>Bacteria</taxon>
        <taxon>Pseudomonadati</taxon>
        <taxon>Planctomycetota</taxon>
        <taxon>Planctomycetia</taxon>
        <taxon>Pirellulales</taxon>
        <taxon>Pirellulaceae</taxon>
        <taxon>Rhodopirellula</taxon>
    </lineage>
</organism>
<dbReference type="PATRIC" id="fig|1263867.3.peg.3799"/>
<gene>
    <name evidence="1" type="ORF">RE6C_03552</name>
</gene>
<evidence type="ECO:0000313" key="2">
    <source>
        <dbReference type="Proteomes" id="UP000011529"/>
    </source>
</evidence>
<keyword evidence="1" id="KW-0255">Endonuclease</keyword>
<name>M2A5S6_9BACT</name>
<protein>
    <submittedName>
        <fullName evidence="1">Endonuclease/exonuclease/phosphatase family protein</fullName>
    </submittedName>
</protein>
<accession>M2A5S6</accession>